<evidence type="ECO:0000256" key="3">
    <source>
        <dbReference type="SAM" id="Phobius"/>
    </source>
</evidence>
<dbReference type="Gene3D" id="2.40.420.20">
    <property type="match status" value="1"/>
</dbReference>
<evidence type="ECO:0000259" key="4">
    <source>
        <dbReference type="Pfam" id="PF25967"/>
    </source>
</evidence>
<feature type="transmembrane region" description="Helical" evidence="3">
    <location>
        <begin position="82"/>
        <end position="102"/>
    </location>
</feature>
<dbReference type="GO" id="GO:1990281">
    <property type="term" value="C:efflux pump complex"/>
    <property type="evidence" value="ECO:0007669"/>
    <property type="project" value="TreeGrafter"/>
</dbReference>
<dbReference type="AlphaFoldDB" id="A0A1X7A6B2"/>
<dbReference type="Pfam" id="PF25973">
    <property type="entry name" value="BSH_CzcB"/>
    <property type="match status" value="1"/>
</dbReference>
<dbReference type="Pfam" id="PF25967">
    <property type="entry name" value="RND-MFP_C"/>
    <property type="match status" value="1"/>
</dbReference>
<evidence type="ECO:0000259" key="5">
    <source>
        <dbReference type="Pfam" id="PF25973"/>
    </source>
</evidence>
<proteinExistence type="inferred from homology"/>
<protein>
    <submittedName>
        <fullName evidence="6">Multidrug resistance protein MdtA</fullName>
    </submittedName>
</protein>
<dbReference type="OrthoDB" id="9813967at2"/>
<dbReference type="Gene3D" id="1.10.287.470">
    <property type="entry name" value="Helix hairpin bin"/>
    <property type="match status" value="1"/>
</dbReference>
<dbReference type="InterPro" id="IPR006143">
    <property type="entry name" value="RND_pump_MFP"/>
</dbReference>
<feature type="domain" description="CzcB-like barrel-sandwich hybrid" evidence="5">
    <location>
        <begin position="190"/>
        <end position="323"/>
    </location>
</feature>
<evidence type="ECO:0000313" key="7">
    <source>
        <dbReference type="Proteomes" id="UP000193570"/>
    </source>
</evidence>
<feature type="domain" description="Multidrug resistance protein MdtA-like C-terminal permuted SH3" evidence="4">
    <location>
        <begin position="412"/>
        <end position="473"/>
    </location>
</feature>
<keyword evidence="3" id="KW-0472">Membrane</keyword>
<comment type="similarity">
    <text evidence="1">Belongs to the membrane fusion protein (MFP) (TC 8.A.1) family.</text>
</comment>
<evidence type="ECO:0000313" key="6">
    <source>
        <dbReference type="EMBL" id="SLN71698.1"/>
    </source>
</evidence>
<dbReference type="EMBL" id="FWFK01000008">
    <property type="protein sequence ID" value="SLN71698.1"/>
    <property type="molecule type" value="Genomic_DNA"/>
</dbReference>
<dbReference type="GO" id="GO:0015562">
    <property type="term" value="F:efflux transmembrane transporter activity"/>
    <property type="evidence" value="ECO:0007669"/>
    <property type="project" value="TreeGrafter"/>
</dbReference>
<keyword evidence="7" id="KW-1185">Reference proteome</keyword>
<dbReference type="Proteomes" id="UP000193570">
    <property type="component" value="Unassembled WGS sequence"/>
</dbReference>
<sequence>MPVTLIAVAALLGAMLFAFRAGLPAALACSTALGASAMAAFSGNDARLVGLGVGGSLALLVFLGIALPRLPVLRIVVVSRSLGSAVGLAHGITAVILVAGIIQATNSQARGAVLSAPVYPPIAAAGSRLAAVADTNAVAYAPPTTPDEPDAADTPARPVAWAEAAPYDGSSHRTLTGTVTAAESAPLGFEVDGRVDRVLVRIGDEFGRGDVLATIDTRTLQLQLDERQAALIEAEAMFAEARQEYARQEQLFDRGVAAEARLEDAAAALDSARSRLEVARKGVEQAQDRLEDTRLTAPYAGRVAERSVEPAQLVRVGEPVFEIQSLNGGAEIDVVVPETLIGALELGTRHEAELLDGHEKQVTAELIEIGARANAETGFPVTLEILDADGSARAGLSAEVHFRFGGNAAPQNAVAVPFAAIRPGEGSETHIFVFDPSAGVVRLREVAVATVERELAIVTDGLTPGDVVVTRGVSVLSDGAAVALQGVGIARYDM</sequence>
<dbReference type="NCBIfam" id="TIGR01730">
    <property type="entry name" value="RND_mfp"/>
    <property type="match status" value="1"/>
</dbReference>
<dbReference type="PANTHER" id="PTHR30469:SF15">
    <property type="entry name" value="HLYD FAMILY OF SECRETION PROTEINS"/>
    <property type="match status" value="1"/>
</dbReference>
<dbReference type="InterPro" id="IPR058627">
    <property type="entry name" value="MdtA-like_C"/>
</dbReference>
<dbReference type="Gene3D" id="2.40.30.170">
    <property type="match status" value="1"/>
</dbReference>
<dbReference type="SUPFAM" id="SSF111369">
    <property type="entry name" value="HlyD-like secretion proteins"/>
    <property type="match status" value="1"/>
</dbReference>
<dbReference type="InterPro" id="IPR058647">
    <property type="entry name" value="BSH_CzcB-like"/>
</dbReference>
<dbReference type="PANTHER" id="PTHR30469">
    <property type="entry name" value="MULTIDRUG RESISTANCE PROTEIN MDTA"/>
    <property type="match status" value="1"/>
</dbReference>
<evidence type="ECO:0000256" key="1">
    <source>
        <dbReference type="ARBA" id="ARBA00009477"/>
    </source>
</evidence>
<dbReference type="RefSeq" id="WP_159456814.1">
    <property type="nucleotide sequence ID" value="NZ_FWFK01000008.1"/>
</dbReference>
<feature type="coiled-coil region" evidence="2">
    <location>
        <begin position="224"/>
        <end position="296"/>
    </location>
</feature>
<accession>A0A1X7A6B2</accession>
<organism evidence="6 7">
    <name type="scientific">Roseivivax jejudonensis</name>
    <dbReference type="NCBI Taxonomy" id="1529041"/>
    <lineage>
        <taxon>Bacteria</taxon>
        <taxon>Pseudomonadati</taxon>
        <taxon>Pseudomonadota</taxon>
        <taxon>Alphaproteobacteria</taxon>
        <taxon>Rhodobacterales</taxon>
        <taxon>Roseobacteraceae</taxon>
        <taxon>Roseivivax</taxon>
    </lineage>
</organism>
<dbReference type="Gene3D" id="2.40.50.100">
    <property type="match status" value="1"/>
</dbReference>
<name>A0A1X7A6B2_9RHOB</name>
<keyword evidence="3" id="KW-0812">Transmembrane</keyword>
<feature type="transmembrane region" description="Helical" evidence="3">
    <location>
        <begin position="50"/>
        <end position="70"/>
    </location>
</feature>
<reference evidence="6 7" key="1">
    <citation type="submission" date="2017-03" db="EMBL/GenBank/DDBJ databases">
        <authorList>
            <person name="Afonso C.L."/>
            <person name="Miller P.J."/>
            <person name="Scott M.A."/>
            <person name="Spackman E."/>
            <person name="Goraichik I."/>
            <person name="Dimitrov K.M."/>
            <person name="Suarez D.L."/>
            <person name="Swayne D.E."/>
        </authorList>
    </citation>
    <scope>NUCLEOTIDE SEQUENCE [LARGE SCALE GENOMIC DNA]</scope>
    <source>
        <strain evidence="6 7">CECT 8625</strain>
    </source>
</reference>
<keyword evidence="2" id="KW-0175">Coiled coil</keyword>
<gene>
    <name evidence="6" type="primary">mdtA_3</name>
    <name evidence="6" type="ORF">ROJ8625_03740</name>
</gene>
<keyword evidence="3" id="KW-1133">Transmembrane helix</keyword>
<evidence type="ECO:0000256" key="2">
    <source>
        <dbReference type="SAM" id="Coils"/>
    </source>
</evidence>